<dbReference type="SUPFAM" id="SSF50156">
    <property type="entry name" value="PDZ domain-like"/>
    <property type="match status" value="1"/>
</dbReference>
<evidence type="ECO:0000256" key="7">
    <source>
        <dbReference type="ARBA" id="ARBA00022927"/>
    </source>
</evidence>
<protein>
    <submittedName>
        <fullName evidence="12">Type II secretion system protein GspC</fullName>
    </submittedName>
</protein>
<keyword evidence="7" id="KW-0653">Protein transport</keyword>
<keyword evidence="9 10" id="KW-0472">Membrane</keyword>
<keyword evidence="3" id="KW-0813">Transport</keyword>
<dbReference type="Proteomes" id="UP001143362">
    <property type="component" value="Unassembled WGS sequence"/>
</dbReference>
<feature type="transmembrane region" description="Helical" evidence="10">
    <location>
        <begin position="36"/>
        <end position="60"/>
    </location>
</feature>
<keyword evidence="4" id="KW-1003">Cell membrane</keyword>
<reference evidence="12" key="1">
    <citation type="submission" date="2019-02" db="EMBL/GenBank/DDBJ databases">
        <authorList>
            <person name="Li S.-H."/>
        </authorList>
    </citation>
    <scope>NUCLEOTIDE SEQUENCE</scope>
    <source>
        <strain evidence="12">IMCC14734</strain>
    </source>
</reference>
<evidence type="ECO:0000259" key="11">
    <source>
        <dbReference type="Pfam" id="PF11356"/>
    </source>
</evidence>
<evidence type="ECO:0000256" key="6">
    <source>
        <dbReference type="ARBA" id="ARBA00022692"/>
    </source>
</evidence>
<dbReference type="InterPro" id="IPR001639">
    <property type="entry name" value="T2SS_protein-GspC"/>
</dbReference>
<evidence type="ECO:0000256" key="8">
    <source>
        <dbReference type="ARBA" id="ARBA00022989"/>
    </source>
</evidence>
<evidence type="ECO:0000313" key="12">
    <source>
        <dbReference type="EMBL" id="MCX2981040.1"/>
    </source>
</evidence>
<dbReference type="Gene3D" id="2.30.42.10">
    <property type="match status" value="1"/>
</dbReference>
<dbReference type="InterPro" id="IPR024961">
    <property type="entry name" value="T2SS_GspC_N"/>
</dbReference>
<evidence type="ECO:0000256" key="9">
    <source>
        <dbReference type="ARBA" id="ARBA00023136"/>
    </source>
</evidence>
<feature type="domain" description="Type II secretion system protein GspC N-terminal" evidence="11">
    <location>
        <begin position="43"/>
        <end position="197"/>
    </location>
</feature>
<dbReference type="EMBL" id="SHNN01000002">
    <property type="protein sequence ID" value="MCX2981040.1"/>
    <property type="molecule type" value="Genomic_DNA"/>
</dbReference>
<keyword evidence="5" id="KW-0997">Cell inner membrane</keyword>
<evidence type="ECO:0000256" key="10">
    <source>
        <dbReference type="SAM" id="Phobius"/>
    </source>
</evidence>
<gene>
    <name evidence="12" type="primary">gspC</name>
    <name evidence="12" type="ORF">EYC98_09210</name>
</gene>
<evidence type="ECO:0000256" key="2">
    <source>
        <dbReference type="ARBA" id="ARBA00007986"/>
    </source>
</evidence>
<keyword evidence="13" id="KW-1185">Reference proteome</keyword>
<evidence type="ECO:0000256" key="1">
    <source>
        <dbReference type="ARBA" id="ARBA00004533"/>
    </source>
</evidence>
<dbReference type="RefSeq" id="WP_279245056.1">
    <property type="nucleotide sequence ID" value="NZ_SHNN01000002.1"/>
</dbReference>
<dbReference type="Gene3D" id="2.30.30.830">
    <property type="match status" value="1"/>
</dbReference>
<evidence type="ECO:0000256" key="3">
    <source>
        <dbReference type="ARBA" id="ARBA00022448"/>
    </source>
</evidence>
<dbReference type="InterPro" id="IPR036034">
    <property type="entry name" value="PDZ_sf"/>
</dbReference>
<organism evidence="12 13">
    <name type="scientific">Candidatus Litorirhabdus singularis</name>
    <dbReference type="NCBI Taxonomy" id="2518993"/>
    <lineage>
        <taxon>Bacteria</taxon>
        <taxon>Pseudomonadati</taxon>
        <taxon>Pseudomonadota</taxon>
        <taxon>Gammaproteobacteria</taxon>
        <taxon>Cellvibrionales</taxon>
        <taxon>Halieaceae</taxon>
        <taxon>Candidatus Litorirhabdus</taxon>
    </lineage>
</organism>
<comment type="caution">
    <text evidence="12">The sequence shown here is derived from an EMBL/GenBank/DDBJ whole genome shotgun (WGS) entry which is preliminary data.</text>
</comment>
<sequence length="335" mass="36528">MASEWSGSLNDRMGAGLALASTQVRRLAEPAILRRILRLTCVLAVLWILLALVQLLWALLPAPDAAGVSTVVINPLTGSRAVQSQDPVAVDKMLSWNLFGTEDSKLARVAASEVPEAAPADTDGIEKNAKETRLSLRLQGLATSPDPRYARAIIEYQGRQEQYAIDDKLPVSGRVTLAKVLPDRVVLNNSGKYELLLLFNEAESSAALVAEPAAPAKKMTRRQSKDVEELAQSYRERLYSNPQSLAEVVKISAVRDEGRLQGYRVSAGKDKEQFEALGFQPNDLVTAVNGIELDDPGKAMELYRVMRSAKEASFSIRRGEEDVTLSVGLDGQEAQ</sequence>
<keyword evidence="8 10" id="KW-1133">Transmembrane helix</keyword>
<dbReference type="NCBIfam" id="TIGR01713">
    <property type="entry name" value="typeII_sec_gspC"/>
    <property type="match status" value="1"/>
</dbReference>
<comment type="similarity">
    <text evidence="2">Belongs to the GSP C family.</text>
</comment>
<keyword evidence="6 10" id="KW-0812">Transmembrane</keyword>
<evidence type="ECO:0000256" key="5">
    <source>
        <dbReference type="ARBA" id="ARBA00022519"/>
    </source>
</evidence>
<name>A0ABT3TFE4_9GAMM</name>
<dbReference type="Pfam" id="PF11356">
    <property type="entry name" value="T2SSC"/>
    <property type="match status" value="1"/>
</dbReference>
<evidence type="ECO:0000313" key="13">
    <source>
        <dbReference type="Proteomes" id="UP001143362"/>
    </source>
</evidence>
<evidence type="ECO:0000256" key="4">
    <source>
        <dbReference type="ARBA" id="ARBA00022475"/>
    </source>
</evidence>
<accession>A0ABT3TFE4</accession>
<comment type="subcellular location">
    <subcellularLocation>
        <location evidence="1">Cell inner membrane</location>
    </subcellularLocation>
</comment>
<proteinExistence type="inferred from homology"/>